<evidence type="ECO:0000313" key="2">
    <source>
        <dbReference type="Proteomes" id="UP001374584"/>
    </source>
</evidence>
<name>A0AAN9QDY2_PHACN</name>
<reference evidence="1 2" key="1">
    <citation type="submission" date="2024-01" db="EMBL/GenBank/DDBJ databases">
        <title>The genomes of 5 underutilized Papilionoideae crops provide insights into root nodulation and disease resistanc.</title>
        <authorList>
            <person name="Jiang F."/>
        </authorList>
    </citation>
    <scope>NUCLEOTIDE SEQUENCE [LARGE SCALE GENOMIC DNA]</scope>
    <source>
        <strain evidence="1">JINMINGXINNONG_FW02</strain>
        <tissue evidence="1">Leaves</tissue>
    </source>
</reference>
<dbReference type="EMBL" id="JAYMYR010000011">
    <property type="protein sequence ID" value="KAK7331637.1"/>
    <property type="molecule type" value="Genomic_DNA"/>
</dbReference>
<dbReference type="AlphaFoldDB" id="A0AAN9QDY2"/>
<proteinExistence type="predicted"/>
<evidence type="ECO:0000313" key="1">
    <source>
        <dbReference type="EMBL" id="KAK7331637.1"/>
    </source>
</evidence>
<gene>
    <name evidence="1" type="ORF">VNO80_28374</name>
</gene>
<sequence>MVQQLNGRVFQSLSDNSGVELASYSIQLDGSSELLFHRHFGILSTSTKHAVWRWPVHVNQKYNAFPSLVLSLMKALD</sequence>
<dbReference type="Proteomes" id="UP001374584">
    <property type="component" value="Unassembled WGS sequence"/>
</dbReference>
<organism evidence="1 2">
    <name type="scientific">Phaseolus coccineus</name>
    <name type="common">Scarlet runner bean</name>
    <name type="synonym">Phaseolus multiflorus</name>
    <dbReference type="NCBI Taxonomy" id="3886"/>
    <lineage>
        <taxon>Eukaryota</taxon>
        <taxon>Viridiplantae</taxon>
        <taxon>Streptophyta</taxon>
        <taxon>Embryophyta</taxon>
        <taxon>Tracheophyta</taxon>
        <taxon>Spermatophyta</taxon>
        <taxon>Magnoliopsida</taxon>
        <taxon>eudicotyledons</taxon>
        <taxon>Gunneridae</taxon>
        <taxon>Pentapetalae</taxon>
        <taxon>rosids</taxon>
        <taxon>fabids</taxon>
        <taxon>Fabales</taxon>
        <taxon>Fabaceae</taxon>
        <taxon>Papilionoideae</taxon>
        <taxon>50 kb inversion clade</taxon>
        <taxon>NPAAA clade</taxon>
        <taxon>indigoferoid/millettioid clade</taxon>
        <taxon>Phaseoleae</taxon>
        <taxon>Phaseolus</taxon>
    </lineage>
</organism>
<protein>
    <submittedName>
        <fullName evidence="1">Uncharacterized protein</fullName>
    </submittedName>
</protein>
<comment type="caution">
    <text evidence="1">The sequence shown here is derived from an EMBL/GenBank/DDBJ whole genome shotgun (WGS) entry which is preliminary data.</text>
</comment>
<keyword evidence="2" id="KW-1185">Reference proteome</keyword>
<accession>A0AAN9QDY2</accession>